<accession>A0ABP0ZK42</accession>
<proteinExistence type="predicted"/>
<dbReference type="RefSeq" id="XP_066828668.1">
    <property type="nucleotide sequence ID" value="XM_066971651.1"/>
</dbReference>
<dbReference type="GeneID" id="92206926"/>
<keyword evidence="3" id="KW-1185">Reference proteome</keyword>
<gene>
    <name evidence="2" type="ORF">LODBEIA_P17300</name>
</gene>
<dbReference type="EMBL" id="OZ022406">
    <property type="protein sequence ID" value="CAK9437352.1"/>
    <property type="molecule type" value="Genomic_DNA"/>
</dbReference>
<feature type="compositionally biased region" description="Acidic residues" evidence="1">
    <location>
        <begin position="354"/>
        <end position="413"/>
    </location>
</feature>
<dbReference type="Proteomes" id="UP001497383">
    <property type="component" value="Chromosome 2"/>
</dbReference>
<feature type="region of interest" description="Disordered" evidence="1">
    <location>
        <begin position="314"/>
        <end position="422"/>
    </location>
</feature>
<feature type="compositionally biased region" description="Low complexity" evidence="1">
    <location>
        <begin position="137"/>
        <end position="171"/>
    </location>
</feature>
<organism evidence="2 3">
    <name type="scientific">Lodderomyces beijingensis</name>
    <dbReference type="NCBI Taxonomy" id="1775926"/>
    <lineage>
        <taxon>Eukaryota</taxon>
        <taxon>Fungi</taxon>
        <taxon>Dikarya</taxon>
        <taxon>Ascomycota</taxon>
        <taxon>Saccharomycotina</taxon>
        <taxon>Pichiomycetes</taxon>
        <taxon>Debaryomycetaceae</taxon>
        <taxon>Candida/Lodderomyces clade</taxon>
        <taxon>Lodderomyces</taxon>
    </lineage>
</organism>
<feature type="compositionally biased region" description="Polar residues" evidence="1">
    <location>
        <begin position="7"/>
        <end position="18"/>
    </location>
</feature>
<feature type="compositionally biased region" description="Polar residues" evidence="1">
    <location>
        <begin position="326"/>
        <end position="337"/>
    </location>
</feature>
<feature type="region of interest" description="Disordered" evidence="1">
    <location>
        <begin position="125"/>
        <end position="247"/>
    </location>
</feature>
<sequence length="514" mass="56833">MSRRITTRSTIPSDSTDTNYKRDITFHDDDGNAVDLSFPPDIPVLKTPTATKTEHNSHHHRNNNNIAAEANPNGEQQQPSPDSSSLANSSPSNGSSVRHSHVQRTTPSISRTRIQDLLHPYRRPAAPVSQKHHLGTPPSSQGAASPSSSSTSSSLLRPISSSGTSLSPSLSFILNKTTPPPESAPSNISIRVDPSAPSSRNHHHHVSLQNSPPSATTTTTTTTADSENSSNSEDTSATTPRNNHGNCASTVEQRLGQIMIEHLRYMGLIPEPSLSQTAPDPAISTVEEIKVKFNPTPPKVFKCRFEIEMVQGSGDDEEVGSAAVEQDSQSSQSQKNVSLRGDETIPISKNSISEVDEDEDKNENEKEEEDDEDKVEDDNEQEDEDEGGVKEEDEEEDEDEVEDNDEDEEDDEDMTHLQTSEPGHKVILEFHYKVKQTINFHELPLNLYITNQELMSYLTQKVVFGNKDGISNVPPENREKALDFYELFSLQTKINMLLDLEKVKCFINGVEVMM</sequence>
<evidence type="ECO:0000313" key="3">
    <source>
        <dbReference type="Proteomes" id="UP001497383"/>
    </source>
</evidence>
<evidence type="ECO:0000256" key="1">
    <source>
        <dbReference type="SAM" id="MobiDB-lite"/>
    </source>
</evidence>
<protein>
    <submittedName>
        <fullName evidence="2">Uncharacterized protein</fullName>
    </submittedName>
</protein>
<feature type="compositionally biased region" description="Polar residues" evidence="1">
    <location>
        <begin position="103"/>
        <end position="112"/>
    </location>
</feature>
<feature type="compositionally biased region" description="Low complexity" evidence="1">
    <location>
        <begin position="211"/>
        <end position="239"/>
    </location>
</feature>
<feature type="compositionally biased region" description="Basic and acidic residues" evidence="1">
    <location>
        <begin position="19"/>
        <end position="30"/>
    </location>
</feature>
<name>A0ABP0ZK42_9ASCO</name>
<feature type="compositionally biased region" description="Low complexity" evidence="1">
    <location>
        <begin position="63"/>
        <end position="97"/>
    </location>
</feature>
<feature type="region of interest" description="Disordered" evidence="1">
    <location>
        <begin position="1"/>
        <end position="113"/>
    </location>
</feature>
<reference evidence="2 3" key="1">
    <citation type="submission" date="2024-03" db="EMBL/GenBank/DDBJ databases">
        <authorList>
            <person name="Brejova B."/>
        </authorList>
    </citation>
    <scope>NUCLEOTIDE SEQUENCE [LARGE SCALE GENOMIC DNA]</scope>
    <source>
        <strain evidence="2 3">CBS 14171</strain>
    </source>
</reference>
<evidence type="ECO:0000313" key="2">
    <source>
        <dbReference type="EMBL" id="CAK9437352.1"/>
    </source>
</evidence>